<feature type="compositionally biased region" description="Basic and acidic residues" evidence="1">
    <location>
        <begin position="195"/>
        <end position="239"/>
    </location>
</feature>
<feature type="compositionally biased region" description="Basic and acidic residues" evidence="1">
    <location>
        <begin position="137"/>
        <end position="159"/>
    </location>
</feature>
<feature type="compositionally biased region" description="Acidic residues" evidence="1">
    <location>
        <begin position="395"/>
        <end position="406"/>
    </location>
</feature>
<name>A0A9W9CXX5_9PEZI</name>
<dbReference type="Pfam" id="PF08313">
    <property type="entry name" value="SCA7"/>
    <property type="match status" value="1"/>
</dbReference>
<feature type="domain" description="SCA7" evidence="2">
    <location>
        <begin position="228"/>
        <end position="294"/>
    </location>
</feature>
<dbReference type="OrthoDB" id="21678at2759"/>
<feature type="compositionally biased region" description="Acidic residues" evidence="1">
    <location>
        <begin position="169"/>
        <end position="179"/>
    </location>
</feature>
<protein>
    <submittedName>
        <fullName evidence="3">SAGA complex subunit Sgf73</fullName>
    </submittedName>
</protein>
<gene>
    <name evidence="3" type="primary">sgf73_2</name>
    <name evidence="3" type="ORF">N0V93_005200</name>
</gene>
<dbReference type="InterPro" id="IPR037804">
    <property type="entry name" value="SGF73"/>
</dbReference>
<dbReference type="Proteomes" id="UP001140453">
    <property type="component" value="Unassembled WGS sequence"/>
</dbReference>
<feature type="compositionally biased region" description="Pro residues" evidence="1">
    <location>
        <begin position="379"/>
        <end position="390"/>
    </location>
</feature>
<dbReference type="GO" id="GO:0031048">
    <property type="term" value="P:regulatory ncRNA-mediated heterochromatin formation"/>
    <property type="evidence" value="ECO:0007669"/>
    <property type="project" value="TreeGrafter"/>
</dbReference>
<organism evidence="3 4">
    <name type="scientific">Gnomoniopsis smithogilvyi</name>
    <dbReference type="NCBI Taxonomy" id="1191159"/>
    <lineage>
        <taxon>Eukaryota</taxon>
        <taxon>Fungi</taxon>
        <taxon>Dikarya</taxon>
        <taxon>Ascomycota</taxon>
        <taxon>Pezizomycotina</taxon>
        <taxon>Sordariomycetes</taxon>
        <taxon>Sordariomycetidae</taxon>
        <taxon>Diaporthales</taxon>
        <taxon>Gnomoniaceae</taxon>
        <taxon>Gnomoniopsis</taxon>
    </lineage>
</organism>
<feature type="compositionally biased region" description="Basic and acidic residues" evidence="1">
    <location>
        <begin position="1"/>
        <end position="11"/>
    </location>
</feature>
<dbReference type="GO" id="GO:1904802">
    <property type="term" value="P:RITS complex assembly"/>
    <property type="evidence" value="ECO:0007669"/>
    <property type="project" value="TreeGrafter"/>
</dbReference>
<evidence type="ECO:0000313" key="4">
    <source>
        <dbReference type="Proteomes" id="UP001140453"/>
    </source>
</evidence>
<dbReference type="AlphaFoldDB" id="A0A9W9CXX5"/>
<dbReference type="PANTHER" id="PTHR47805:SF1">
    <property type="entry name" value="SAGA-ASSOCIATED FACTOR 73"/>
    <property type="match status" value="1"/>
</dbReference>
<dbReference type="PANTHER" id="PTHR47805">
    <property type="entry name" value="SAGA-ASSOCIATED FACTOR 73"/>
    <property type="match status" value="1"/>
</dbReference>
<reference evidence="3" key="1">
    <citation type="submission" date="2022-10" db="EMBL/GenBank/DDBJ databases">
        <title>Tapping the CABI collections for fungal endophytes: first genome assemblies for Collariella, Neodidymelliopsis, Ascochyta clinopodiicola, Didymella pomorum, Didymosphaeria variabile, Neocosmospora piperis and Neocucurbitaria cava.</title>
        <authorList>
            <person name="Hill R."/>
        </authorList>
    </citation>
    <scope>NUCLEOTIDE SEQUENCE</scope>
    <source>
        <strain evidence="3">IMI 355082</strain>
    </source>
</reference>
<feature type="region of interest" description="Disordered" evidence="1">
    <location>
        <begin position="373"/>
        <end position="434"/>
    </location>
</feature>
<evidence type="ECO:0000313" key="3">
    <source>
        <dbReference type="EMBL" id="KAJ4391581.1"/>
    </source>
</evidence>
<dbReference type="GO" id="GO:0006357">
    <property type="term" value="P:regulation of transcription by RNA polymerase II"/>
    <property type="evidence" value="ECO:0007669"/>
    <property type="project" value="TreeGrafter"/>
</dbReference>
<feature type="region of interest" description="Disordered" evidence="1">
    <location>
        <begin position="1"/>
        <end position="29"/>
    </location>
</feature>
<feature type="compositionally biased region" description="Low complexity" evidence="1">
    <location>
        <begin position="13"/>
        <end position="24"/>
    </location>
</feature>
<evidence type="ECO:0000256" key="1">
    <source>
        <dbReference type="SAM" id="MobiDB-lite"/>
    </source>
</evidence>
<comment type="caution">
    <text evidence="3">The sequence shown here is derived from an EMBL/GenBank/DDBJ whole genome shotgun (WGS) entry which is preliminary data.</text>
</comment>
<dbReference type="PROSITE" id="PS51505">
    <property type="entry name" value="SCA7"/>
    <property type="match status" value="1"/>
</dbReference>
<sequence length="434" mass="47164">MPDDRKDDEATIKVASKKNTSSSKSKSRVFKVKDKNLKVKEPGDYERGIVAEDQKKSKAKDVAKRAPSPDEVPARVVVNMLDEVPKEGFNKGKALVDNPAMTSCKWCKKSILLTTAVEHINGCLKVKKEKANRKKAAREARERAKEQAIREEARRRAEEEGITLGGDGDSGDDGDDGDDDKGPAGKSTRKFAGKKSGDGDTKGKKRKADGELDKGPKQKKKKDEPKPKTKPKGPVDVERQCGVMLPNGQPCARSLTCKSHSMGAKRAVAGRSLPYDMLLAAYQKKNQARQQKAALDANAPIEDDDDPNAGPVDSDEEYNAVMSALKNWNPQPVVPQPHLNTLKRETQLARLRQQLDAATDHGRKSIFKVKGWGAQRLPPGHPGHRPPVPLLPGMDQEDADGEEEDVPMVGAGMPGSARSATFAPIRQMSVAGPA</sequence>
<evidence type="ECO:0000259" key="2">
    <source>
        <dbReference type="PROSITE" id="PS51505"/>
    </source>
</evidence>
<dbReference type="Gene3D" id="6.10.140.670">
    <property type="match status" value="1"/>
</dbReference>
<dbReference type="EMBL" id="JAPEVB010000003">
    <property type="protein sequence ID" value="KAJ4391581.1"/>
    <property type="molecule type" value="Genomic_DNA"/>
</dbReference>
<accession>A0A9W9CXX5</accession>
<feature type="region of interest" description="Disordered" evidence="1">
    <location>
        <begin position="128"/>
        <end position="240"/>
    </location>
</feature>
<proteinExistence type="predicted"/>
<dbReference type="GO" id="GO:0000124">
    <property type="term" value="C:SAGA complex"/>
    <property type="evidence" value="ECO:0007669"/>
    <property type="project" value="InterPro"/>
</dbReference>
<feature type="compositionally biased region" description="Acidic residues" evidence="1">
    <location>
        <begin position="301"/>
        <end position="315"/>
    </location>
</feature>
<feature type="region of interest" description="Disordered" evidence="1">
    <location>
        <begin position="290"/>
        <end position="315"/>
    </location>
</feature>
<dbReference type="InterPro" id="IPR013243">
    <property type="entry name" value="SCA7_dom"/>
</dbReference>
<keyword evidence="4" id="KW-1185">Reference proteome</keyword>